<proteinExistence type="predicted"/>
<keyword evidence="2" id="KW-1185">Reference proteome</keyword>
<gene>
    <name evidence="1" type="ORF">FHS59_002741</name>
</gene>
<dbReference type="EMBL" id="JACIJO010000002">
    <property type="protein sequence ID" value="MBB6327113.1"/>
    <property type="molecule type" value="Genomic_DNA"/>
</dbReference>
<evidence type="ECO:0000313" key="2">
    <source>
        <dbReference type="Proteomes" id="UP000588604"/>
    </source>
</evidence>
<name>A0A841MJQ5_9BACT</name>
<protein>
    <submittedName>
        <fullName evidence="1">Uncharacterized protein</fullName>
    </submittedName>
</protein>
<dbReference type="AlphaFoldDB" id="A0A841MJQ5"/>
<dbReference type="Proteomes" id="UP000588604">
    <property type="component" value="Unassembled WGS sequence"/>
</dbReference>
<organism evidence="1 2">
    <name type="scientific">Algoriphagus iocasae</name>
    <dbReference type="NCBI Taxonomy" id="1836499"/>
    <lineage>
        <taxon>Bacteria</taxon>
        <taxon>Pseudomonadati</taxon>
        <taxon>Bacteroidota</taxon>
        <taxon>Cytophagia</taxon>
        <taxon>Cytophagales</taxon>
        <taxon>Cyclobacteriaceae</taxon>
        <taxon>Algoriphagus</taxon>
    </lineage>
</organism>
<comment type="caution">
    <text evidence="1">The sequence shown here is derived from an EMBL/GenBank/DDBJ whole genome shotgun (WGS) entry which is preliminary data.</text>
</comment>
<reference evidence="1 2" key="1">
    <citation type="submission" date="2020-08" db="EMBL/GenBank/DDBJ databases">
        <title>Genomic Encyclopedia of Type Strains, Phase IV (KMG-IV): sequencing the most valuable type-strain genomes for metagenomic binning, comparative biology and taxonomic classification.</title>
        <authorList>
            <person name="Goeker M."/>
        </authorList>
    </citation>
    <scope>NUCLEOTIDE SEQUENCE [LARGE SCALE GENOMIC DNA]</scope>
    <source>
        <strain evidence="1 2">DSM 102044</strain>
    </source>
</reference>
<sequence length="247" mass="28244">MTGSGINSKHTYYKVLKELAEWGLIEYKPGKNEHSSPLFSLVPLEVQKCTSSVPLPTPLPEPLVIPLLAPLQGRVIKQLTDNIQPITDNMDSILSFLERKSIGKSLIGDSSLKLDEKDLERIKLGTIKIADFFNISEVNQPNHWMKIRKFIEFQARKENGLEYLSEQFTAYKQLKTSNGFKHTWKNWIGDLSDHPEPYCEGAWNRENWKQLLEDTIQSEKQTNGQVLSYSLKNPISIPAPKKPRNPD</sequence>
<dbReference type="RefSeq" id="WP_184495763.1">
    <property type="nucleotide sequence ID" value="NZ_JACIJO010000002.1"/>
</dbReference>
<evidence type="ECO:0000313" key="1">
    <source>
        <dbReference type="EMBL" id="MBB6327113.1"/>
    </source>
</evidence>
<accession>A0A841MJQ5</accession>